<feature type="domain" description="Aminoacyl-tRNA synthetase class Ia" evidence="9">
    <location>
        <begin position="3"/>
        <end position="45"/>
    </location>
</feature>
<keyword evidence="3" id="KW-0436">Ligase</keyword>
<protein>
    <recommendedName>
        <fullName evidence="2">leucine--tRNA ligase</fullName>
        <ecNumber evidence="2">6.1.1.4</ecNumber>
    </recommendedName>
    <alternativeName>
        <fullName evidence="8">Leucyl-tRNA synthetase</fullName>
    </alternativeName>
</protein>
<keyword evidence="11" id="KW-1185">Reference proteome</keyword>
<dbReference type="Proteomes" id="UP000623542">
    <property type="component" value="Unassembled WGS sequence"/>
</dbReference>
<reference evidence="10" key="1">
    <citation type="submission" date="2019-09" db="EMBL/GenBank/DDBJ databases">
        <title>Bird 10,000 Genomes (B10K) Project - Family phase.</title>
        <authorList>
            <person name="Zhang G."/>
        </authorList>
    </citation>
    <scope>NUCLEOTIDE SEQUENCE</scope>
    <source>
        <strain evidence="10">B10K-IZCAS-20218</strain>
        <tissue evidence="10">Blood</tissue>
    </source>
</reference>
<comment type="similarity">
    <text evidence="1">Belongs to the class-I aminoacyl-tRNA synthetase family.</text>
</comment>
<accession>A0A851V0T8</accession>
<dbReference type="PANTHER" id="PTHR45794">
    <property type="entry name" value="LEUCYL-TRNA SYNTHETASE"/>
    <property type="match status" value="1"/>
</dbReference>
<dbReference type="EMBL" id="WBNG01004737">
    <property type="protein sequence ID" value="NXD32330.1"/>
    <property type="molecule type" value="Genomic_DNA"/>
</dbReference>
<dbReference type="Gene3D" id="3.40.50.620">
    <property type="entry name" value="HUPs"/>
    <property type="match status" value="1"/>
</dbReference>
<dbReference type="PANTHER" id="PTHR45794:SF1">
    <property type="entry name" value="LEUCINE--TRNA LIGASE, CYTOPLASMIC"/>
    <property type="match status" value="1"/>
</dbReference>
<dbReference type="InterPro" id="IPR004493">
    <property type="entry name" value="Leu-tRNA-synth_Ia_arc/euk"/>
</dbReference>
<evidence type="ECO:0000259" key="9">
    <source>
        <dbReference type="Pfam" id="PF00133"/>
    </source>
</evidence>
<evidence type="ECO:0000256" key="6">
    <source>
        <dbReference type="ARBA" id="ARBA00022917"/>
    </source>
</evidence>
<dbReference type="GO" id="GO:0005524">
    <property type="term" value="F:ATP binding"/>
    <property type="evidence" value="ECO:0007669"/>
    <property type="project" value="UniProtKB-KW"/>
</dbReference>
<evidence type="ECO:0000256" key="7">
    <source>
        <dbReference type="ARBA" id="ARBA00023146"/>
    </source>
</evidence>
<dbReference type="EC" id="6.1.1.4" evidence="2"/>
<evidence type="ECO:0000256" key="3">
    <source>
        <dbReference type="ARBA" id="ARBA00022598"/>
    </source>
</evidence>
<organism evidence="10 11">
    <name type="scientific">Elachura formosa</name>
    <name type="common">spotted wren-babbler</name>
    <dbReference type="NCBI Taxonomy" id="1463973"/>
    <lineage>
        <taxon>Eukaryota</taxon>
        <taxon>Metazoa</taxon>
        <taxon>Chordata</taxon>
        <taxon>Craniata</taxon>
        <taxon>Vertebrata</taxon>
        <taxon>Euteleostomi</taxon>
        <taxon>Archelosauria</taxon>
        <taxon>Archosauria</taxon>
        <taxon>Dinosauria</taxon>
        <taxon>Saurischia</taxon>
        <taxon>Theropoda</taxon>
        <taxon>Coelurosauria</taxon>
        <taxon>Aves</taxon>
        <taxon>Neognathae</taxon>
        <taxon>Neoaves</taxon>
        <taxon>Telluraves</taxon>
        <taxon>Australaves</taxon>
        <taxon>Passeriformes</taxon>
        <taxon>Elachuridae</taxon>
        <taxon>Elachura</taxon>
    </lineage>
</organism>
<evidence type="ECO:0000313" key="10">
    <source>
        <dbReference type="EMBL" id="NXD32330.1"/>
    </source>
</evidence>
<keyword evidence="6" id="KW-0648">Protein biosynthesis</keyword>
<dbReference type="SUPFAM" id="SSF52374">
    <property type="entry name" value="Nucleotidylyl transferase"/>
    <property type="match status" value="1"/>
</dbReference>
<evidence type="ECO:0000256" key="5">
    <source>
        <dbReference type="ARBA" id="ARBA00022840"/>
    </source>
</evidence>
<evidence type="ECO:0000256" key="4">
    <source>
        <dbReference type="ARBA" id="ARBA00022741"/>
    </source>
</evidence>
<evidence type="ECO:0000256" key="1">
    <source>
        <dbReference type="ARBA" id="ARBA00005594"/>
    </source>
</evidence>
<dbReference type="AlphaFoldDB" id="A0A851V0T8"/>
<feature type="non-terminal residue" evidence="10">
    <location>
        <position position="1"/>
    </location>
</feature>
<keyword evidence="7" id="KW-0030">Aminoacyl-tRNA synthetase</keyword>
<dbReference type="GO" id="GO:0004823">
    <property type="term" value="F:leucine-tRNA ligase activity"/>
    <property type="evidence" value="ECO:0007669"/>
    <property type="project" value="UniProtKB-EC"/>
</dbReference>
<dbReference type="Pfam" id="PF00133">
    <property type="entry name" value="tRNA-synt_1"/>
    <property type="match status" value="1"/>
</dbReference>
<keyword evidence="4" id="KW-0547">Nucleotide-binding</keyword>
<dbReference type="OrthoDB" id="10249672at2759"/>
<evidence type="ECO:0000313" key="11">
    <source>
        <dbReference type="Proteomes" id="UP000623542"/>
    </source>
</evidence>
<dbReference type="InterPro" id="IPR002300">
    <property type="entry name" value="aa-tRNA-synth_Ia"/>
</dbReference>
<keyword evidence="5" id="KW-0067">ATP-binding</keyword>
<sequence>MLNGKKMSKSTGNFLTMRDATKKYGADAMRLSLADAGDEITDANFEETVANAAILRLHTAAIWAEEMKATKDSLRTGEWNEFDRGFQADMDALCE</sequence>
<evidence type="ECO:0000256" key="2">
    <source>
        <dbReference type="ARBA" id="ARBA00013164"/>
    </source>
</evidence>
<name>A0A851V0T8_9PASS</name>
<gene>
    <name evidence="10" type="primary">Lars_1</name>
    <name evidence="10" type="ORF">ELAFOR_R14928</name>
</gene>
<feature type="non-terminal residue" evidence="10">
    <location>
        <position position="95"/>
    </location>
</feature>
<evidence type="ECO:0000256" key="8">
    <source>
        <dbReference type="ARBA" id="ARBA00030520"/>
    </source>
</evidence>
<comment type="caution">
    <text evidence="10">The sequence shown here is derived from an EMBL/GenBank/DDBJ whole genome shotgun (WGS) entry which is preliminary data.</text>
</comment>
<dbReference type="GO" id="GO:0006429">
    <property type="term" value="P:leucyl-tRNA aminoacylation"/>
    <property type="evidence" value="ECO:0007669"/>
    <property type="project" value="InterPro"/>
</dbReference>
<proteinExistence type="inferred from homology"/>
<dbReference type="InterPro" id="IPR014729">
    <property type="entry name" value="Rossmann-like_a/b/a_fold"/>
</dbReference>